<dbReference type="SUPFAM" id="SSF75169">
    <property type="entry name" value="DsrEFH-like"/>
    <property type="match status" value="1"/>
</dbReference>
<evidence type="ECO:0000313" key="3">
    <source>
        <dbReference type="Proteomes" id="UP000000939"/>
    </source>
</evidence>
<gene>
    <name evidence="2" type="ordered locus">Arnit_1807</name>
</gene>
<dbReference type="RefSeq" id="WP_013135606.1">
    <property type="nucleotide sequence ID" value="NC_014166.1"/>
</dbReference>
<sequence length="145" mass="16526" precursor="true">MKSFILVVLLSVLGFSSSTFSDPQPTFNNPRKVVFQLFYSDVKRVNHTLSSIYNILKEYPSDTLKVVVVTYGSGMRAIKKDYDKKTLARIASLMEYDVEFIGCKNTMETMHWTKNDFIDGVTYVQAGIVELIERQVKGYIGVLAY</sequence>
<feature type="signal peptide" evidence="1">
    <location>
        <begin position="1"/>
        <end position="21"/>
    </location>
</feature>
<accession>D5V1M7</accession>
<keyword evidence="3" id="KW-1185">Reference proteome</keyword>
<dbReference type="PANTHER" id="PTHR37691">
    <property type="entry name" value="BLR3518 PROTEIN"/>
    <property type="match status" value="1"/>
</dbReference>
<dbReference type="Pfam" id="PF02635">
    <property type="entry name" value="DsrE"/>
    <property type="match status" value="1"/>
</dbReference>
<dbReference type="HOGENOM" id="CLU_127515_1_1_7"/>
<dbReference type="EMBL" id="CP001999">
    <property type="protein sequence ID" value="ADG93461.1"/>
    <property type="molecule type" value="Genomic_DNA"/>
</dbReference>
<keyword evidence="1" id="KW-0732">Signal</keyword>
<dbReference type="OrthoDB" id="5794490at2"/>
<proteinExistence type="predicted"/>
<dbReference type="KEGG" id="ant:Arnit_1807"/>
<dbReference type="InterPro" id="IPR027396">
    <property type="entry name" value="DsrEFH-like"/>
</dbReference>
<dbReference type="AlphaFoldDB" id="D5V1M7"/>
<dbReference type="PANTHER" id="PTHR37691:SF1">
    <property type="entry name" value="BLR3518 PROTEIN"/>
    <property type="match status" value="1"/>
</dbReference>
<evidence type="ECO:0000256" key="1">
    <source>
        <dbReference type="SAM" id="SignalP"/>
    </source>
</evidence>
<evidence type="ECO:0000313" key="2">
    <source>
        <dbReference type="EMBL" id="ADG93461.1"/>
    </source>
</evidence>
<dbReference type="InterPro" id="IPR003787">
    <property type="entry name" value="Sulphur_relay_DsrE/F-like"/>
</dbReference>
<organism evidence="2 3">
    <name type="scientific">Arcobacter nitrofigilis (strain ATCC 33309 / DSM 7299 / CCUG 15893 / LMG 7604 / NCTC 12251 / CI)</name>
    <name type="common">Campylobacter nitrofigilis</name>
    <dbReference type="NCBI Taxonomy" id="572480"/>
    <lineage>
        <taxon>Bacteria</taxon>
        <taxon>Pseudomonadati</taxon>
        <taxon>Campylobacterota</taxon>
        <taxon>Epsilonproteobacteria</taxon>
        <taxon>Campylobacterales</taxon>
        <taxon>Arcobacteraceae</taxon>
        <taxon>Arcobacter</taxon>
    </lineage>
</organism>
<name>D5V1M7_ARCNC</name>
<dbReference type="Gene3D" id="3.40.1260.10">
    <property type="entry name" value="DsrEFH-like"/>
    <property type="match status" value="1"/>
</dbReference>
<dbReference type="eggNOG" id="COG1416">
    <property type="taxonomic scope" value="Bacteria"/>
</dbReference>
<dbReference type="Proteomes" id="UP000000939">
    <property type="component" value="Chromosome"/>
</dbReference>
<protein>
    <submittedName>
        <fullName evidence="2">Uncharacterized protein</fullName>
    </submittedName>
</protein>
<dbReference type="STRING" id="572480.Arnit_1807"/>
<feature type="chain" id="PRO_5003078222" evidence="1">
    <location>
        <begin position="22"/>
        <end position="145"/>
    </location>
</feature>
<reference evidence="2 3" key="1">
    <citation type="journal article" date="2010" name="Stand. Genomic Sci.">
        <title>Complete genome sequence of Arcobacter nitrofigilis type strain (CI).</title>
        <authorList>
            <person name="Pati A."/>
            <person name="Gronow S."/>
            <person name="Lapidus A."/>
            <person name="Copeland A."/>
            <person name="Glavina Del Rio T."/>
            <person name="Nolan M."/>
            <person name="Lucas S."/>
            <person name="Tice H."/>
            <person name="Cheng J.F."/>
            <person name="Han C."/>
            <person name="Chertkov O."/>
            <person name="Bruce D."/>
            <person name="Tapia R."/>
            <person name="Goodwin L."/>
            <person name="Pitluck S."/>
            <person name="Liolios K."/>
            <person name="Ivanova N."/>
            <person name="Mavromatis K."/>
            <person name="Chen A."/>
            <person name="Palaniappan K."/>
            <person name="Land M."/>
            <person name="Hauser L."/>
            <person name="Chang Y.J."/>
            <person name="Jeffries C.D."/>
            <person name="Detter J.C."/>
            <person name="Rohde M."/>
            <person name="Goker M."/>
            <person name="Bristow J."/>
            <person name="Eisen J.A."/>
            <person name="Markowitz V."/>
            <person name="Hugenholtz P."/>
            <person name="Klenk H.P."/>
            <person name="Kyrpides N.C."/>
        </authorList>
    </citation>
    <scope>NUCLEOTIDE SEQUENCE [LARGE SCALE GENOMIC DNA]</scope>
    <source>
        <strain evidence="3">ATCC 33309 / DSM 7299 / CCUG 15893 / LMG 7604 / NCTC 12251 / CI</strain>
    </source>
</reference>